<dbReference type="OrthoDB" id="10030815at2759"/>
<dbReference type="EMBL" id="PZQS01000003">
    <property type="protein sequence ID" value="PVD33720.1"/>
    <property type="molecule type" value="Genomic_DNA"/>
</dbReference>
<protein>
    <recommendedName>
        <fullName evidence="1">Endonuclease/exonuclease/phosphatase domain-containing protein</fullName>
    </recommendedName>
</protein>
<evidence type="ECO:0000259" key="1">
    <source>
        <dbReference type="Pfam" id="PF03372"/>
    </source>
</evidence>
<dbReference type="SUPFAM" id="SSF56219">
    <property type="entry name" value="DNase I-like"/>
    <property type="match status" value="1"/>
</dbReference>
<evidence type="ECO:0000313" key="2">
    <source>
        <dbReference type="EMBL" id="PVD33720.1"/>
    </source>
</evidence>
<organism evidence="2 3">
    <name type="scientific">Pomacea canaliculata</name>
    <name type="common">Golden apple snail</name>
    <dbReference type="NCBI Taxonomy" id="400727"/>
    <lineage>
        <taxon>Eukaryota</taxon>
        <taxon>Metazoa</taxon>
        <taxon>Spiralia</taxon>
        <taxon>Lophotrochozoa</taxon>
        <taxon>Mollusca</taxon>
        <taxon>Gastropoda</taxon>
        <taxon>Caenogastropoda</taxon>
        <taxon>Architaenioglossa</taxon>
        <taxon>Ampullarioidea</taxon>
        <taxon>Ampullariidae</taxon>
        <taxon>Pomacea</taxon>
    </lineage>
</organism>
<sequence>MTVSSESRKEATGTKMEVLSAKCKTRIGFWNVRTMYETGKLTQITAEMRRYNLHILGVSESRWTGSGRVKTQTRETVLYSGREDNQHHEGVAIILRKGIDKCLIEWKPINSRLITARVRGRHGNMTLIQCYAPTNDSDDEAKDTFYDQLQAEVGAAPHHDLLIVMGDMNAKVGNDNTHVERAMGRHGCGCMNENGERLVELCTMYNLVIGRTLFPHRNVHKLTWCSPNGRDSNQIDHLMINGSWRRSLLDVRARRGDVGSDHHLVVADIKMKLRSTGRKSAAHRRFDVERLQDPKLKNAFTLQVKNRFQALADMTDICEADAERRNQRWDLVRTVYQKSSETSLGLRGTKKKECITPETWKAIEERRELKKKVTSTRSERLQEKFKLQYREMNQKVKRLARTDKRAYLNNLANEAEEAARKGEQGKLYKITKTISDKFHSTNDAPVKDKEGKLLTTEREQEARWAEHFREVLNRPPPSEEADIQEAIEDLDANIAPPEKQEIITGIKSLKNRKAPGQDNLNAELFKADPELAANILQPLFTAIWEGKQVPDDWTRGVIVKIPKKGSLSDCNNWRGITLLSIPSKIMTKIIIQRISEAVDAQLRE</sequence>
<dbReference type="STRING" id="400727.A0A2T7PJY8"/>
<dbReference type="InterPro" id="IPR005135">
    <property type="entry name" value="Endo/exonuclease/phosphatase"/>
</dbReference>
<dbReference type="CDD" id="cd09076">
    <property type="entry name" value="L1-EN"/>
    <property type="match status" value="1"/>
</dbReference>
<comment type="caution">
    <text evidence="2">The sequence shown here is derived from an EMBL/GenBank/DDBJ whole genome shotgun (WGS) entry which is preliminary data.</text>
</comment>
<feature type="domain" description="Endonuclease/exonuclease/phosphatase" evidence="1">
    <location>
        <begin position="30"/>
        <end position="262"/>
    </location>
</feature>
<name>A0A2T7PJY8_POMCA</name>
<dbReference type="AlphaFoldDB" id="A0A2T7PJY8"/>
<dbReference type="Proteomes" id="UP000245119">
    <property type="component" value="Linkage Group LG3"/>
</dbReference>
<dbReference type="Pfam" id="PF03372">
    <property type="entry name" value="Exo_endo_phos"/>
    <property type="match status" value="1"/>
</dbReference>
<dbReference type="Gene3D" id="3.60.10.10">
    <property type="entry name" value="Endonuclease/exonuclease/phosphatase"/>
    <property type="match status" value="1"/>
</dbReference>
<proteinExistence type="predicted"/>
<accession>A0A2T7PJY8</accession>
<reference evidence="2 3" key="1">
    <citation type="submission" date="2018-04" db="EMBL/GenBank/DDBJ databases">
        <title>The genome of golden apple snail Pomacea canaliculata provides insight into stress tolerance and invasive adaptation.</title>
        <authorList>
            <person name="Liu C."/>
            <person name="Liu B."/>
            <person name="Ren Y."/>
            <person name="Zhang Y."/>
            <person name="Wang H."/>
            <person name="Li S."/>
            <person name="Jiang F."/>
            <person name="Yin L."/>
            <person name="Zhang G."/>
            <person name="Qian W."/>
            <person name="Fan W."/>
        </authorList>
    </citation>
    <scope>NUCLEOTIDE SEQUENCE [LARGE SCALE GENOMIC DNA]</scope>
    <source>
        <strain evidence="2">SZHN2017</strain>
        <tissue evidence="2">Muscle</tissue>
    </source>
</reference>
<dbReference type="GO" id="GO:0003824">
    <property type="term" value="F:catalytic activity"/>
    <property type="evidence" value="ECO:0007669"/>
    <property type="project" value="InterPro"/>
</dbReference>
<gene>
    <name evidence="2" type="ORF">C0Q70_04980</name>
</gene>
<keyword evidence="3" id="KW-1185">Reference proteome</keyword>
<dbReference type="InterPro" id="IPR036691">
    <property type="entry name" value="Endo/exonu/phosph_ase_sf"/>
</dbReference>
<dbReference type="PANTHER" id="PTHR19446">
    <property type="entry name" value="REVERSE TRANSCRIPTASES"/>
    <property type="match status" value="1"/>
</dbReference>
<evidence type="ECO:0000313" key="3">
    <source>
        <dbReference type="Proteomes" id="UP000245119"/>
    </source>
</evidence>